<comment type="caution">
    <text evidence="3">The sequence shown here is derived from an EMBL/GenBank/DDBJ whole genome shotgun (WGS) entry which is preliminary data.</text>
</comment>
<dbReference type="SUPFAM" id="SSF56219">
    <property type="entry name" value="DNase I-like"/>
    <property type="match status" value="1"/>
</dbReference>
<keyword evidence="1" id="KW-0472">Membrane</keyword>
<dbReference type="Proteomes" id="UP001589608">
    <property type="component" value="Unassembled WGS sequence"/>
</dbReference>
<dbReference type="GO" id="GO:0004519">
    <property type="term" value="F:endonuclease activity"/>
    <property type="evidence" value="ECO:0007669"/>
    <property type="project" value="UniProtKB-KW"/>
</dbReference>
<feature type="transmembrane region" description="Helical" evidence="1">
    <location>
        <begin position="32"/>
        <end position="52"/>
    </location>
</feature>
<name>A0ABV5MCC8_9ACTN</name>
<keyword evidence="1" id="KW-1133">Transmembrane helix</keyword>
<evidence type="ECO:0000313" key="4">
    <source>
        <dbReference type="Proteomes" id="UP001589608"/>
    </source>
</evidence>
<evidence type="ECO:0000256" key="1">
    <source>
        <dbReference type="SAM" id="Phobius"/>
    </source>
</evidence>
<dbReference type="Pfam" id="PF03372">
    <property type="entry name" value="Exo_endo_phos"/>
    <property type="match status" value="1"/>
</dbReference>
<evidence type="ECO:0000259" key="2">
    <source>
        <dbReference type="Pfam" id="PF03372"/>
    </source>
</evidence>
<keyword evidence="3" id="KW-0255">Endonuclease</keyword>
<organism evidence="3 4">
    <name type="scientific">Dactylosporangium vinaceum</name>
    <dbReference type="NCBI Taxonomy" id="53362"/>
    <lineage>
        <taxon>Bacteria</taxon>
        <taxon>Bacillati</taxon>
        <taxon>Actinomycetota</taxon>
        <taxon>Actinomycetes</taxon>
        <taxon>Micromonosporales</taxon>
        <taxon>Micromonosporaceae</taxon>
        <taxon>Dactylosporangium</taxon>
    </lineage>
</organism>
<keyword evidence="3" id="KW-0378">Hydrolase</keyword>
<keyword evidence="1" id="KW-0812">Transmembrane</keyword>
<gene>
    <name evidence="3" type="ORF">ACFFTR_25800</name>
</gene>
<reference evidence="3 4" key="1">
    <citation type="submission" date="2024-09" db="EMBL/GenBank/DDBJ databases">
        <authorList>
            <person name="Sun Q."/>
            <person name="Mori K."/>
        </authorList>
    </citation>
    <scope>NUCLEOTIDE SEQUENCE [LARGE SCALE GENOMIC DNA]</scope>
    <source>
        <strain evidence="3 4">JCM 3307</strain>
    </source>
</reference>
<keyword evidence="4" id="KW-1185">Reference proteome</keyword>
<dbReference type="InterPro" id="IPR005135">
    <property type="entry name" value="Endo/exonuclease/phosphatase"/>
</dbReference>
<dbReference type="EMBL" id="JBHMCA010000047">
    <property type="protein sequence ID" value="MFB9446515.1"/>
    <property type="molecule type" value="Genomic_DNA"/>
</dbReference>
<evidence type="ECO:0000313" key="3">
    <source>
        <dbReference type="EMBL" id="MFB9446515.1"/>
    </source>
</evidence>
<dbReference type="RefSeq" id="WP_223092231.1">
    <property type="nucleotide sequence ID" value="NZ_CP061913.1"/>
</dbReference>
<keyword evidence="3" id="KW-0540">Nuclease</keyword>
<proteinExistence type="predicted"/>
<feature type="domain" description="Endonuclease/exonuclease/phosphatase" evidence="2">
    <location>
        <begin position="94"/>
        <end position="302"/>
    </location>
</feature>
<protein>
    <submittedName>
        <fullName evidence="3">Endonuclease/exonuclease/phosphatase family protein</fullName>
    </submittedName>
</protein>
<sequence length="327" mass="34306">MTVVAWTLAAPVAVFTVIRVLGLERGTPLVQFVTYTPYAALLSVLAGAAAAFTAPGPGLVLLGCGLVLGGVVVPRLIPRPAPGDGVRLRVMCANLLYGRGATQAFVDQLKVDDVDVLAVQELTDEGLAALDAAGIDALLPYRVLATAPGGGGSGLFSRHPITGPVIRTHTPIPLKQTGATVLVPGAGEILVESAHPYPPRPGHVAAWHQNIRAQAVPDPHGPPRILLGDFNATLDHRVLRELLRAGYRDAAAERGRGLVPTWPCRTETLPFWTPPVTLDHVLADRRIGVREFATRHPGESDHNVVVAELVLPPAGPITPGDSPAAPD</sequence>
<dbReference type="Gene3D" id="3.60.10.10">
    <property type="entry name" value="Endonuclease/exonuclease/phosphatase"/>
    <property type="match status" value="1"/>
</dbReference>
<accession>A0ABV5MCC8</accession>
<dbReference type="InterPro" id="IPR036691">
    <property type="entry name" value="Endo/exonu/phosph_ase_sf"/>
</dbReference>